<evidence type="ECO:0000313" key="3">
    <source>
        <dbReference type="EMBL" id="CAI3934188.1"/>
    </source>
</evidence>
<dbReference type="InterPro" id="IPR050789">
    <property type="entry name" value="Diverse_Enzym_Activities"/>
</dbReference>
<organism evidence="3 4">
    <name type="scientific">Commensalibacter papalotli</name>
    <name type="common">ex Botero et al. 2024</name>
    <dbReference type="NCBI Taxonomy" id="2972766"/>
    <lineage>
        <taxon>Bacteria</taxon>
        <taxon>Pseudomonadati</taxon>
        <taxon>Pseudomonadota</taxon>
        <taxon>Alphaproteobacteria</taxon>
        <taxon>Acetobacterales</taxon>
        <taxon>Acetobacteraceae</taxon>
    </lineage>
</organism>
<dbReference type="RefSeq" id="WP_282023512.1">
    <property type="nucleotide sequence ID" value="NZ_CAMXCH010000001.1"/>
</dbReference>
<gene>
    <name evidence="3" type="ORF">R83534S58_LOCUS724</name>
</gene>
<name>A0ABN8W508_9PROT</name>
<keyword evidence="1" id="KW-0732">Signal</keyword>
<dbReference type="PANTHER" id="PTHR43283:SF7">
    <property type="entry name" value="BETA-LACTAMASE-RELATED DOMAIN-CONTAINING PROTEIN"/>
    <property type="match status" value="1"/>
</dbReference>
<dbReference type="PANTHER" id="PTHR43283">
    <property type="entry name" value="BETA-LACTAMASE-RELATED"/>
    <property type="match status" value="1"/>
</dbReference>
<dbReference type="InterPro" id="IPR012338">
    <property type="entry name" value="Beta-lactam/transpept-like"/>
</dbReference>
<dbReference type="Proteomes" id="UP001154272">
    <property type="component" value="Unassembled WGS sequence"/>
</dbReference>
<dbReference type="Gene3D" id="3.40.710.10">
    <property type="entry name" value="DD-peptidase/beta-lactamase superfamily"/>
    <property type="match status" value="1"/>
</dbReference>
<evidence type="ECO:0000256" key="1">
    <source>
        <dbReference type="SAM" id="SignalP"/>
    </source>
</evidence>
<evidence type="ECO:0000259" key="2">
    <source>
        <dbReference type="Pfam" id="PF00144"/>
    </source>
</evidence>
<feature type="chain" id="PRO_5047007420" evidence="1">
    <location>
        <begin position="26"/>
        <end position="422"/>
    </location>
</feature>
<evidence type="ECO:0000313" key="4">
    <source>
        <dbReference type="Proteomes" id="UP001154272"/>
    </source>
</evidence>
<dbReference type="EMBL" id="CAMXCH010000001">
    <property type="protein sequence ID" value="CAI3934188.1"/>
    <property type="molecule type" value="Genomic_DNA"/>
</dbReference>
<dbReference type="SUPFAM" id="SSF56601">
    <property type="entry name" value="beta-lactamase/transpeptidase-like"/>
    <property type="match status" value="1"/>
</dbReference>
<keyword evidence="4" id="KW-1185">Reference proteome</keyword>
<protein>
    <submittedName>
        <fullName evidence="3">Beta-lactamase class C family (AmpC) (PDB:1BLS)</fullName>
    </submittedName>
</protein>
<proteinExistence type="predicted"/>
<dbReference type="Pfam" id="PF00144">
    <property type="entry name" value="Beta-lactamase"/>
    <property type="match status" value="1"/>
</dbReference>
<dbReference type="InterPro" id="IPR001466">
    <property type="entry name" value="Beta-lactam-related"/>
</dbReference>
<accession>A0ABN8W508</accession>
<sequence length="422" mass="46999">MKKAFGASIFSITILMSLHNNVALANVVQPPETRQSVKANAGNGFYYPANRWAYQHMQQLYPSANIDGQHYSTGLPKTPQNLDDLIVKDGKGNHVKLTQYLAETYTDAFIVVKNDKIIYEKYLNGQNNRSRHQMMSVTKSISSTAIQPLIDEGKIDPNAKVTQYVPELADSAWADATVQQVRDMLVSLDYTENYDDPKSGFNNYLRAMGFAAPDAEQNDTIGIHKFLQGIKKGKGEHGKIFNYATPNTDVLCWIAQKASGKSAETLIDQNLWSKLSTIRDAYILVDRQGQAFCGAGSNATAVDLAKFGMIMANDGKLGNQQIVSKNYVDEVIKGGSKEAFDNSHYAHFESTKGWTYKDQWWIRNNPNHAFAAVGIYDQIVYVDPTAKVVVVKQSSRKVAEKDDDDTAVYTVIDTIISKLDHK</sequence>
<comment type="caution">
    <text evidence="3">The sequence shown here is derived from an EMBL/GenBank/DDBJ whole genome shotgun (WGS) entry which is preliminary data.</text>
</comment>
<reference evidence="3" key="1">
    <citation type="submission" date="2022-10" db="EMBL/GenBank/DDBJ databases">
        <authorList>
            <person name="Botero Cardona J."/>
        </authorList>
    </citation>
    <scope>NUCLEOTIDE SEQUENCE</scope>
    <source>
        <strain evidence="3">R-83534</strain>
    </source>
</reference>
<feature type="domain" description="Beta-lactamase-related" evidence="2">
    <location>
        <begin position="106"/>
        <end position="407"/>
    </location>
</feature>
<feature type="signal peptide" evidence="1">
    <location>
        <begin position="1"/>
        <end position="25"/>
    </location>
</feature>